<name>A0A8H3YIH9_VENIN</name>
<evidence type="ECO:0000256" key="1">
    <source>
        <dbReference type="SAM" id="MobiDB-lite"/>
    </source>
</evidence>
<comment type="caution">
    <text evidence="2">The sequence shown here is derived from an EMBL/GenBank/DDBJ whole genome shotgun (WGS) entry which is preliminary data.</text>
</comment>
<protein>
    <submittedName>
        <fullName evidence="2">Uncharacterized protein</fullName>
    </submittedName>
</protein>
<organism evidence="2 3">
    <name type="scientific">Venturia inaequalis</name>
    <name type="common">Apple scab fungus</name>
    <dbReference type="NCBI Taxonomy" id="5025"/>
    <lineage>
        <taxon>Eukaryota</taxon>
        <taxon>Fungi</taxon>
        <taxon>Dikarya</taxon>
        <taxon>Ascomycota</taxon>
        <taxon>Pezizomycotina</taxon>
        <taxon>Dothideomycetes</taxon>
        <taxon>Pleosporomycetidae</taxon>
        <taxon>Venturiales</taxon>
        <taxon>Venturiaceae</taxon>
        <taxon>Venturia</taxon>
    </lineage>
</organism>
<evidence type="ECO:0000313" key="2">
    <source>
        <dbReference type="EMBL" id="KAE9961675.1"/>
    </source>
</evidence>
<evidence type="ECO:0000313" key="3">
    <source>
        <dbReference type="Proteomes" id="UP000433883"/>
    </source>
</evidence>
<proteinExistence type="predicted"/>
<feature type="compositionally biased region" description="Basic and acidic residues" evidence="1">
    <location>
        <begin position="215"/>
        <end position="227"/>
    </location>
</feature>
<sequence>MVDGEKPNFPKINRGSNTSDISKKIRNLKTTCSLWSHEHALINVSKRLREIYLDQARKFIRPVFRLTHLNVMSADIFENLIRSPCPFHAPILNVTTFSIEIDEAEIRDLNNMNHWTIKPLLKFIGSFTHAIDASVVVVDTFPALPQSLNSIRHTLMHDLESLESFRAGAIGSQEADLGYIKCSDGEWRSKPSPPPPLTPEMLHKMHGIKWLMKKRQEAREKTPKDEQANDPQTPKAKELIGLIHLPTELLAEILGHYIAVQPLLEQHFPNPYGDRYREAYQQFLPRRSVARTRRLMELMVPASAQTLLQPSPCRLLNKLDHIALDVNTIVREAYIFEVRLHFLPVLYLNREDITATGLNGFGASFSYLWSAPKFRLELFLMAHGAPKLVLTQNELDLLAPFLQRFKNATECFVNCNPEVEKMLQSVPSLKKMRVMEAPQRYKLLTGRWTTSANEFNLEAIKEQMKKNMKQKALLKQ</sequence>
<dbReference type="AlphaFoldDB" id="A0A8H3YIH9"/>
<dbReference type="Proteomes" id="UP000433883">
    <property type="component" value="Unassembled WGS sequence"/>
</dbReference>
<accession>A0A8H3YIH9</accession>
<dbReference type="EMBL" id="WNWQ01001352">
    <property type="protein sequence ID" value="KAE9961675.1"/>
    <property type="molecule type" value="Genomic_DNA"/>
</dbReference>
<reference evidence="2 3" key="1">
    <citation type="submission" date="2019-11" db="EMBL/GenBank/DDBJ databases">
        <title>Venturia inaequalis Genome Resource.</title>
        <authorList>
            <person name="Lichtner F.J."/>
        </authorList>
    </citation>
    <scope>NUCLEOTIDE SEQUENCE [LARGE SCALE GENOMIC DNA]</scope>
    <source>
        <strain evidence="2">Bline_iso_100314</strain>
    </source>
</reference>
<feature type="region of interest" description="Disordered" evidence="1">
    <location>
        <begin position="215"/>
        <end position="235"/>
    </location>
</feature>
<gene>
    <name evidence="2" type="ORF">BLS_001543</name>
</gene>